<dbReference type="InterPro" id="IPR052798">
    <property type="entry name" value="Giardia_VSA"/>
</dbReference>
<protein>
    <submittedName>
        <fullName evidence="1">Variant-specific surface protein</fullName>
    </submittedName>
</protein>
<gene>
    <name evidence="1" type="ORF">GSB_155367</name>
</gene>
<dbReference type="SMART" id="SM00261">
    <property type="entry name" value="FU"/>
    <property type="match status" value="3"/>
</dbReference>
<reference evidence="1 2" key="2">
    <citation type="journal article" date="2013" name="Genome Biol. Evol.">
        <title>Genome sequencing of Giardia lamblia genotypes A2 and B isolates (DH and GS) and comparative analysis with the genomes of genotypes A1 and E (WB and Pig).</title>
        <authorList>
            <person name="Adam R.D."/>
            <person name="Dahlstrom E.W."/>
            <person name="Martens C.A."/>
            <person name="Bruno D.P."/>
            <person name="Barbian K.D."/>
            <person name="Ricklefs S.M."/>
            <person name="Hernandez M.M."/>
            <person name="Narla N.P."/>
            <person name="Patel R.B."/>
            <person name="Porcella S.F."/>
            <person name="Nash T.E."/>
        </authorList>
    </citation>
    <scope>NUCLEOTIDE SEQUENCE [LARGE SCALE GENOMIC DNA]</scope>
    <source>
        <strain evidence="1 2">GS</strain>
    </source>
</reference>
<dbReference type="SUPFAM" id="SSF57184">
    <property type="entry name" value="Growth factor receptor domain"/>
    <property type="match status" value="2"/>
</dbReference>
<dbReference type="Gene3D" id="2.10.220.10">
    <property type="entry name" value="Hormone Receptor, Insulin-like Growth Factor Receptor 1, Chain A, domain 2"/>
    <property type="match status" value="2"/>
</dbReference>
<comment type="caution">
    <text evidence="1">The sequence shown here is derived from an EMBL/GenBank/DDBJ whole genome shotgun (WGS) entry which is preliminary data.</text>
</comment>
<dbReference type="OrthoDB" id="19903at2759"/>
<proteinExistence type="predicted"/>
<evidence type="ECO:0000313" key="2">
    <source>
        <dbReference type="Proteomes" id="UP000018040"/>
    </source>
</evidence>
<evidence type="ECO:0000313" key="1">
    <source>
        <dbReference type="EMBL" id="ESU40742.1"/>
    </source>
</evidence>
<name>V6TQY5_GIAIN</name>
<dbReference type="InterPro" id="IPR009030">
    <property type="entry name" value="Growth_fac_rcpt_cys_sf"/>
</dbReference>
<organism evidence="1 2">
    <name type="scientific">Giardia intestinalis</name>
    <name type="common">Giardia lamblia</name>
    <dbReference type="NCBI Taxonomy" id="5741"/>
    <lineage>
        <taxon>Eukaryota</taxon>
        <taxon>Metamonada</taxon>
        <taxon>Diplomonadida</taxon>
        <taxon>Hexamitidae</taxon>
        <taxon>Giardiinae</taxon>
        <taxon>Giardia</taxon>
    </lineage>
</organism>
<dbReference type="PANTHER" id="PTHR23275">
    <property type="entry name" value="CABRIOLET.-RELATED"/>
    <property type="match status" value="1"/>
</dbReference>
<reference evidence="2" key="1">
    <citation type="submission" date="2012-02" db="EMBL/GenBank/DDBJ databases">
        <title>Genome sequencing of Giardia lamblia Genotypes A2 and B isolates (DH and GS) and comparative analysis with the genomes of Genotypes A1 and E (WB and Pig).</title>
        <authorList>
            <person name="Adam R."/>
            <person name="Dahlstrom E."/>
            <person name="Martens C."/>
            <person name="Bruno D."/>
            <person name="Barbian K."/>
            <person name="Porcella S.F."/>
            <person name="Nash T."/>
        </authorList>
    </citation>
    <scope>NUCLEOTIDE SEQUENCE</scope>
    <source>
        <strain evidence="2">GS</strain>
    </source>
</reference>
<dbReference type="PANTHER" id="PTHR23275:SF101">
    <property type="entry name" value="PROTEIN CONVERTASE SUBTILISIN_KEXINTYPE 5, PUTATIVE-RELATED"/>
    <property type="match status" value="1"/>
</dbReference>
<dbReference type="EMBL" id="AHHH01000178">
    <property type="protein sequence ID" value="ESU40742.1"/>
    <property type="molecule type" value="Genomic_DNA"/>
</dbReference>
<sequence length="293" mass="30754">VRCYGCTGGCRGRVGWRAATHGWGWAAACSACEEGYFLDSDACKPCNRCATCENAADTCTSCSGSKYLKEDTHTCVDANQCGASNYADKRTWTCKACSEITGCTACAYNDAIGKPKCTACNGSKKVKTALDGTTTGVDVASECADDYHFKADDNSACYLCSDTSGDNPTTNKGIAQCKACTKQNGQAPVCSQCLDGYFFSQGSCSACGANCATCSEANNANKCSTCMAGFFLVTTGENKKCVACDSIPDGGREGCSACSNDPTFKCADCKPNYNKQQNGNVNDDYTCVRTCED</sequence>
<feature type="non-terminal residue" evidence="1">
    <location>
        <position position="1"/>
    </location>
</feature>
<accession>V6TQY5</accession>
<dbReference type="InterPro" id="IPR006212">
    <property type="entry name" value="Furin_repeat"/>
</dbReference>
<dbReference type="Proteomes" id="UP000018040">
    <property type="component" value="Unassembled WGS sequence"/>
</dbReference>
<dbReference type="AlphaFoldDB" id="V6TQY5"/>